<protein>
    <submittedName>
        <fullName evidence="1">Uncharacterized protein</fullName>
    </submittedName>
</protein>
<evidence type="ECO:0000313" key="1">
    <source>
        <dbReference type="EMBL" id="KRY51061.1"/>
    </source>
</evidence>
<accession>A0A0V1CP40</accession>
<evidence type="ECO:0000313" key="2">
    <source>
        <dbReference type="Proteomes" id="UP000054653"/>
    </source>
</evidence>
<sequence length="88" mass="10080">MLNSMAKPNFHANANADKKHVAFLVKRQTKEIKEINTCTNETRENYNVTAALVPQQMIEALMRAYSEETMTMLKIINFAFHNTDSMKG</sequence>
<dbReference type="AlphaFoldDB" id="A0A0V1CP40"/>
<organism evidence="1 2">
    <name type="scientific">Trichinella britovi</name>
    <name type="common">Parasitic roundworm</name>
    <dbReference type="NCBI Taxonomy" id="45882"/>
    <lineage>
        <taxon>Eukaryota</taxon>
        <taxon>Metazoa</taxon>
        <taxon>Ecdysozoa</taxon>
        <taxon>Nematoda</taxon>
        <taxon>Enoplea</taxon>
        <taxon>Dorylaimia</taxon>
        <taxon>Trichinellida</taxon>
        <taxon>Trichinellidae</taxon>
        <taxon>Trichinella</taxon>
    </lineage>
</organism>
<name>A0A0V1CP40_TRIBR</name>
<keyword evidence="2" id="KW-1185">Reference proteome</keyword>
<dbReference type="EMBL" id="JYDI01000134">
    <property type="protein sequence ID" value="KRY51061.1"/>
    <property type="molecule type" value="Genomic_DNA"/>
</dbReference>
<gene>
    <name evidence="1" type="ORF">T03_9740</name>
</gene>
<dbReference type="Proteomes" id="UP000054653">
    <property type="component" value="Unassembled WGS sequence"/>
</dbReference>
<proteinExistence type="predicted"/>
<reference evidence="1 2" key="1">
    <citation type="submission" date="2015-01" db="EMBL/GenBank/DDBJ databases">
        <title>Evolution of Trichinella species and genotypes.</title>
        <authorList>
            <person name="Korhonen P.K."/>
            <person name="Edoardo P."/>
            <person name="Giuseppe L.R."/>
            <person name="Gasser R.B."/>
        </authorList>
    </citation>
    <scope>NUCLEOTIDE SEQUENCE [LARGE SCALE GENOMIC DNA]</scope>
    <source>
        <strain evidence="1">ISS120</strain>
    </source>
</reference>
<comment type="caution">
    <text evidence="1">The sequence shown here is derived from an EMBL/GenBank/DDBJ whole genome shotgun (WGS) entry which is preliminary data.</text>
</comment>